<feature type="non-terminal residue" evidence="1">
    <location>
        <position position="61"/>
    </location>
</feature>
<proteinExistence type="predicted"/>
<evidence type="ECO:0000313" key="1">
    <source>
        <dbReference type="EMBL" id="GAF91290.1"/>
    </source>
</evidence>
<comment type="caution">
    <text evidence="1">The sequence shown here is derived from an EMBL/GenBank/DDBJ whole genome shotgun (WGS) entry which is preliminary data.</text>
</comment>
<gene>
    <name evidence="1" type="ORF">S01H1_24145</name>
</gene>
<protein>
    <submittedName>
        <fullName evidence="1">Uncharacterized protein</fullName>
    </submittedName>
</protein>
<dbReference type="EMBL" id="BARS01014224">
    <property type="protein sequence ID" value="GAF91290.1"/>
    <property type="molecule type" value="Genomic_DNA"/>
</dbReference>
<organism evidence="1">
    <name type="scientific">marine sediment metagenome</name>
    <dbReference type="NCBI Taxonomy" id="412755"/>
    <lineage>
        <taxon>unclassified sequences</taxon>
        <taxon>metagenomes</taxon>
        <taxon>ecological metagenomes</taxon>
    </lineage>
</organism>
<name>X0US30_9ZZZZ</name>
<sequence>MLRTGYTVLGTFLLHPFIRALGLSDFTNIRQNGPASKYTPSLKVAFVRREEEYGMWWPGQV</sequence>
<accession>X0US30</accession>
<reference evidence="1" key="1">
    <citation type="journal article" date="2014" name="Front. Microbiol.">
        <title>High frequency of phylogenetically diverse reductive dehalogenase-homologous genes in deep subseafloor sedimentary metagenomes.</title>
        <authorList>
            <person name="Kawai M."/>
            <person name="Futagami T."/>
            <person name="Toyoda A."/>
            <person name="Takaki Y."/>
            <person name="Nishi S."/>
            <person name="Hori S."/>
            <person name="Arai W."/>
            <person name="Tsubouchi T."/>
            <person name="Morono Y."/>
            <person name="Uchiyama I."/>
            <person name="Ito T."/>
            <person name="Fujiyama A."/>
            <person name="Inagaki F."/>
            <person name="Takami H."/>
        </authorList>
    </citation>
    <scope>NUCLEOTIDE SEQUENCE</scope>
    <source>
        <strain evidence="1">Expedition CK06-06</strain>
    </source>
</reference>
<dbReference type="AlphaFoldDB" id="X0US30"/>